<evidence type="ECO:0000313" key="1">
    <source>
        <dbReference type="EMBL" id="PNQ72402.1"/>
    </source>
</evidence>
<sequence>MTLRFLFILIFVNCNLLSQNLNNEILFEFDYVLEYNYWDNDLKKLDNYYLFLNSKNQGYSLTVKEFNGENFRMWFGIKGKLVSVTEIRKDDFFKAETIDVGMDYQLVSHRTWSYKDFNLAVVKDTILLSNKHDVYRYFRKKKENSGTYFSILPIKEFSYSHMVNKEFFKVNNRIDNVPNGIALFYYYIDENGNYNEGLSRLANFQKHQKFIKIKLKPEDLDLKLRE</sequence>
<dbReference type="Proteomes" id="UP000236641">
    <property type="component" value="Unassembled WGS sequence"/>
</dbReference>
<dbReference type="AlphaFoldDB" id="A0A2K1DWK1"/>
<comment type="caution">
    <text evidence="1">The sequence shown here is derived from an EMBL/GenBank/DDBJ whole genome shotgun (WGS) entry which is preliminary data.</text>
</comment>
<gene>
    <name evidence="1" type="ORF">C1T31_11440</name>
</gene>
<accession>A0A2K1DWK1</accession>
<dbReference type="RefSeq" id="WP_103052646.1">
    <property type="nucleotide sequence ID" value="NZ_POWF01000008.1"/>
</dbReference>
<evidence type="ECO:0000313" key="2">
    <source>
        <dbReference type="Proteomes" id="UP000236641"/>
    </source>
</evidence>
<proteinExistence type="predicted"/>
<protein>
    <submittedName>
        <fullName evidence="1">Uncharacterized protein</fullName>
    </submittedName>
</protein>
<dbReference type="OrthoDB" id="1430565at2"/>
<name>A0A2K1DWK1_9FLAO</name>
<organism evidence="1 2">
    <name type="scientific">Hanstruepera neustonica</name>
    <dbReference type="NCBI Taxonomy" id="1445657"/>
    <lineage>
        <taxon>Bacteria</taxon>
        <taxon>Pseudomonadati</taxon>
        <taxon>Bacteroidota</taxon>
        <taxon>Flavobacteriia</taxon>
        <taxon>Flavobacteriales</taxon>
        <taxon>Flavobacteriaceae</taxon>
        <taxon>Hanstruepera</taxon>
    </lineage>
</organism>
<dbReference type="EMBL" id="POWF01000008">
    <property type="protein sequence ID" value="PNQ72402.1"/>
    <property type="molecule type" value="Genomic_DNA"/>
</dbReference>
<keyword evidence="2" id="KW-1185">Reference proteome</keyword>
<reference evidence="1 2" key="1">
    <citation type="submission" date="2018-01" db="EMBL/GenBank/DDBJ databases">
        <title>The draft genome of Hanstruepera neustonica JCM19743.</title>
        <authorList>
            <person name="He R.-H."/>
            <person name="Du Z.-J."/>
        </authorList>
    </citation>
    <scope>NUCLEOTIDE SEQUENCE [LARGE SCALE GENOMIC DNA]</scope>
    <source>
        <strain evidence="1 2">JCM19743</strain>
    </source>
</reference>